<gene>
    <name evidence="2" type="ORF">BOTBODRAFT_468595</name>
</gene>
<accession>A0A067MGZ2</accession>
<evidence type="ECO:0000313" key="2">
    <source>
        <dbReference type="EMBL" id="KDQ11172.1"/>
    </source>
</evidence>
<evidence type="ECO:0000313" key="3">
    <source>
        <dbReference type="Proteomes" id="UP000027195"/>
    </source>
</evidence>
<dbReference type="HOGENOM" id="CLU_090708_0_0_1"/>
<dbReference type="AlphaFoldDB" id="A0A067MGZ2"/>
<feature type="region of interest" description="Disordered" evidence="1">
    <location>
        <begin position="1"/>
        <end position="37"/>
    </location>
</feature>
<organism evidence="2 3">
    <name type="scientific">Botryobasidium botryosum (strain FD-172 SS1)</name>
    <dbReference type="NCBI Taxonomy" id="930990"/>
    <lineage>
        <taxon>Eukaryota</taxon>
        <taxon>Fungi</taxon>
        <taxon>Dikarya</taxon>
        <taxon>Basidiomycota</taxon>
        <taxon>Agaricomycotina</taxon>
        <taxon>Agaricomycetes</taxon>
        <taxon>Cantharellales</taxon>
        <taxon>Botryobasidiaceae</taxon>
        <taxon>Botryobasidium</taxon>
    </lineage>
</organism>
<dbReference type="OrthoDB" id="2743634at2759"/>
<name>A0A067MGZ2_BOTB1</name>
<keyword evidence="3" id="KW-1185">Reference proteome</keyword>
<reference evidence="3" key="1">
    <citation type="journal article" date="2014" name="Proc. Natl. Acad. Sci. U.S.A.">
        <title>Extensive sampling of basidiomycete genomes demonstrates inadequacy of the white-rot/brown-rot paradigm for wood decay fungi.</title>
        <authorList>
            <person name="Riley R."/>
            <person name="Salamov A.A."/>
            <person name="Brown D.W."/>
            <person name="Nagy L.G."/>
            <person name="Floudas D."/>
            <person name="Held B.W."/>
            <person name="Levasseur A."/>
            <person name="Lombard V."/>
            <person name="Morin E."/>
            <person name="Otillar R."/>
            <person name="Lindquist E.A."/>
            <person name="Sun H."/>
            <person name="LaButti K.M."/>
            <person name="Schmutz J."/>
            <person name="Jabbour D."/>
            <person name="Luo H."/>
            <person name="Baker S.E."/>
            <person name="Pisabarro A.G."/>
            <person name="Walton J.D."/>
            <person name="Blanchette R.A."/>
            <person name="Henrissat B."/>
            <person name="Martin F."/>
            <person name="Cullen D."/>
            <person name="Hibbett D.S."/>
            <person name="Grigoriev I.V."/>
        </authorList>
    </citation>
    <scope>NUCLEOTIDE SEQUENCE [LARGE SCALE GENOMIC DNA]</scope>
    <source>
        <strain evidence="3">FD-172 SS1</strain>
    </source>
</reference>
<dbReference type="EMBL" id="KL198061">
    <property type="protein sequence ID" value="KDQ11172.1"/>
    <property type="molecule type" value="Genomic_DNA"/>
</dbReference>
<evidence type="ECO:0000256" key="1">
    <source>
        <dbReference type="SAM" id="MobiDB-lite"/>
    </source>
</evidence>
<protein>
    <submittedName>
        <fullName evidence="2">Uncharacterized protein</fullName>
    </submittedName>
</protein>
<proteinExistence type="predicted"/>
<dbReference type="InParanoid" id="A0A067MGZ2"/>
<sequence>MKQRIIELEEQLVSQPPPAKRARKAAAAADDDYTESAPAAAATAAASSSKADEKKIKIQMKKIFDRLKKEAKSDTCKFQGSPKHVKVDEVLEVSEFEALFGGKGVLIQPTPQNKPKSVVTIIEFQTQAQIEELFGSDLSKQLPIKGNYWSRGGIPVRAPFRFGGFGGNTMSKSVKQGAIDVRISHIEVNYSKNNMKCTLKFTLNQIGGGGCGYDSDY</sequence>
<dbReference type="Proteomes" id="UP000027195">
    <property type="component" value="Unassembled WGS sequence"/>
</dbReference>